<evidence type="ECO:0000313" key="3">
    <source>
        <dbReference type="Proteomes" id="UP000504636"/>
    </source>
</evidence>
<name>A0A6A6YW57_9PEZI</name>
<dbReference type="Proteomes" id="UP000504636">
    <property type="component" value="Unplaced"/>
</dbReference>
<reference evidence="4" key="2">
    <citation type="submission" date="2020-04" db="EMBL/GenBank/DDBJ databases">
        <authorList>
            <consortium name="NCBI Genome Project"/>
        </authorList>
    </citation>
    <scope>NUCLEOTIDE SEQUENCE</scope>
    <source>
        <strain evidence="4">CBS 304.34</strain>
    </source>
</reference>
<protein>
    <submittedName>
        <fullName evidence="2 4">Uncharacterized protein</fullName>
    </submittedName>
</protein>
<gene>
    <name evidence="2 4" type="ORF">BDZ99DRAFT_568940</name>
</gene>
<evidence type="ECO:0000256" key="1">
    <source>
        <dbReference type="SAM" id="MobiDB-lite"/>
    </source>
</evidence>
<proteinExistence type="predicted"/>
<organism evidence="2">
    <name type="scientific">Mytilinidion resinicola</name>
    <dbReference type="NCBI Taxonomy" id="574789"/>
    <lineage>
        <taxon>Eukaryota</taxon>
        <taxon>Fungi</taxon>
        <taxon>Dikarya</taxon>
        <taxon>Ascomycota</taxon>
        <taxon>Pezizomycotina</taxon>
        <taxon>Dothideomycetes</taxon>
        <taxon>Pleosporomycetidae</taxon>
        <taxon>Mytilinidiales</taxon>
        <taxon>Mytilinidiaceae</taxon>
        <taxon>Mytilinidion</taxon>
    </lineage>
</organism>
<accession>A0A6A6YW57</accession>
<dbReference type="AlphaFoldDB" id="A0A6A6YW57"/>
<feature type="region of interest" description="Disordered" evidence="1">
    <location>
        <begin position="30"/>
        <end position="79"/>
    </location>
</feature>
<keyword evidence="3" id="KW-1185">Reference proteome</keyword>
<dbReference type="EMBL" id="MU003697">
    <property type="protein sequence ID" value="KAF2812224.1"/>
    <property type="molecule type" value="Genomic_DNA"/>
</dbReference>
<reference evidence="2 4" key="1">
    <citation type="journal article" date="2020" name="Stud. Mycol.">
        <title>101 Dothideomycetes genomes: a test case for predicting lifestyles and emergence of pathogens.</title>
        <authorList>
            <person name="Haridas S."/>
            <person name="Albert R."/>
            <person name="Binder M."/>
            <person name="Bloem J."/>
            <person name="Labutti K."/>
            <person name="Salamov A."/>
            <person name="Andreopoulos B."/>
            <person name="Baker S."/>
            <person name="Barry K."/>
            <person name="Bills G."/>
            <person name="Bluhm B."/>
            <person name="Cannon C."/>
            <person name="Castanera R."/>
            <person name="Culley D."/>
            <person name="Daum C."/>
            <person name="Ezra D."/>
            <person name="Gonzalez J."/>
            <person name="Henrissat B."/>
            <person name="Kuo A."/>
            <person name="Liang C."/>
            <person name="Lipzen A."/>
            <person name="Lutzoni F."/>
            <person name="Magnuson J."/>
            <person name="Mondo S."/>
            <person name="Nolan M."/>
            <person name="Ohm R."/>
            <person name="Pangilinan J."/>
            <person name="Park H.-J."/>
            <person name="Ramirez L."/>
            <person name="Alfaro M."/>
            <person name="Sun H."/>
            <person name="Tritt A."/>
            <person name="Yoshinaga Y."/>
            <person name="Zwiers L.-H."/>
            <person name="Turgeon B."/>
            <person name="Goodwin S."/>
            <person name="Spatafora J."/>
            <person name="Crous P."/>
            <person name="Grigoriev I."/>
        </authorList>
    </citation>
    <scope>NUCLEOTIDE SEQUENCE</scope>
    <source>
        <strain evidence="2 4">CBS 304.34</strain>
    </source>
</reference>
<dbReference type="GeneID" id="54468727"/>
<evidence type="ECO:0000313" key="4">
    <source>
        <dbReference type="RefSeq" id="XP_033579188.1"/>
    </source>
</evidence>
<evidence type="ECO:0000313" key="2">
    <source>
        <dbReference type="EMBL" id="KAF2812224.1"/>
    </source>
</evidence>
<sequence>MSKLFIGSLAWHTDDATLRTKLDEAVVGVMDGSRPASPVQQEDRGSLGGPQEQGKSSPTVPQGGRSVLNTSRNWPGGVD</sequence>
<dbReference type="RefSeq" id="XP_033579188.1">
    <property type="nucleotide sequence ID" value="XM_033727834.1"/>
</dbReference>
<reference evidence="4" key="3">
    <citation type="submission" date="2025-04" db="UniProtKB">
        <authorList>
            <consortium name="RefSeq"/>
        </authorList>
    </citation>
    <scope>IDENTIFICATION</scope>
    <source>
        <strain evidence="4">CBS 304.34</strain>
    </source>
</reference>